<sequence>MSDTDKPLALITGASRGIGAATAKRLASRGYHVLLTARTEGGLEEVEDEIHAAGGTATLAPFDLADGEAIQRLAPAVHQRWGRLDLLLLNAGMLGDLGPLAHVDDKQFAQLYTINVAANFRLIKAFDPLLRAADAPHLVAVTSSVARAPRAYWGPYASSKAALENLVETYGAEAKLIRTHIYNPGGTATRMRAEAFPGEDPGTLKTADEAAAEIAALLD</sequence>
<dbReference type="GO" id="GO:0016020">
    <property type="term" value="C:membrane"/>
    <property type="evidence" value="ECO:0007669"/>
    <property type="project" value="TreeGrafter"/>
</dbReference>
<organism evidence="3 4">
    <name type="scientific">Pacificimonas flava</name>
    <dbReference type="NCBI Taxonomy" id="1234595"/>
    <lineage>
        <taxon>Bacteria</taxon>
        <taxon>Pseudomonadati</taxon>
        <taxon>Pseudomonadota</taxon>
        <taxon>Alphaproteobacteria</taxon>
        <taxon>Sphingomonadales</taxon>
        <taxon>Sphingosinicellaceae</taxon>
        <taxon>Pacificimonas</taxon>
    </lineage>
</organism>
<dbReference type="AlphaFoldDB" id="M2T818"/>
<dbReference type="InterPro" id="IPR002347">
    <property type="entry name" value="SDR_fam"/>
</dbReference>
<dbReference type="Pfam" id="PF00106">
    <property type="entry name" value="adh_short"/>
    <property type="match status" value="1"/>
</dbReference>
<dbReference type="InterPro" id="IPR020904">
    <property type="entry name" value="Sc_DH/Rdtase_CS"/>
</dbReference>
<dbReference type="EMBL" id="AMRV01000006">
    <property type="protein sequence ID" value="EMD82674.1"/>
    <property type="molecule type" value="Genomic_DNA"/>
</dbReference>
<dbReference type="RefSeq" id="WP_008602557.1">
    <property type="nucleotide sequence ID" value="NZ_AMRV01000006.1"/>
</dbReference>
<proteinExistence type="inferred from homology"/>
<keyword evidence="2" id="KW-0560">Oxidoreductase</keyword>
<dbReference type="Proteomes" id="UP000011717">
    <property type="component" value="Unassembled WGS sequence"/>
</dbReference>
<name>M2T818_9SPHN</name>
<accession>M2T818</accession>
<dbReference type="PROSITE" id="PS00061">
    <property type="entry name" value="ADH_SHORT"/>
    <property type="match status" value="1"/>
</dbReference>
<protein>
    <submittedName>
        <fullName evidence="3">Short-chain dehydrogenase/reductase SDR</fullName>
    </submittedName>
</protein>
<comment type="caution">
    <text evidence="3">The sequence shown here is derived from an EMBL/GenBank/DDBJ whole genome shotgun (WGS) entry which is preliminary data.</text>
</comment>
<evidence type="ECO:0000256" key="1">
    <source>
        <dbReference type="ARBA" id="ARBA00006484"/>
    </source>
</evidence>
<evidence type="ECO:0000313" key="4">
    <source>
        <dbReference type="Proteomes" id="UP000011717"/>
    </source>
</evidence>
<evidence type="ECO:0000313" key="3">
    <source>
        <dbReference type="EMBL" id="EMD82674.1"/>
    </source>
</evidence>
<keyword evidence="4" id="KW-1185">Reference proteome</keyword>
<dbReference type="SUPFAM" id="SSF51735">
    <property type="entry name" value="NAD(P)-binding Rossmann-fold domains"/>
    <property type="match status" value="1"/>
</dbReference>
<dbReference type="InterPro" id="IPR036291">
    <property type="entry name" value="NAD(P)-bd_dom_sf"/>
</dbReference>
<reference evidence="3 4" key="1">
    <citation type="journal article" date="2013" name="Genome Announc.">
        <title>Draft Genome Sequence of Strain JLT2015T, Belonging to the Family Sphingomonadaceae of the Alphaproteobacteria.</title>
        <authorList>
            <person name="Tang K."/>
            <person name="Liu K."/>
            <person name="Li S."/>
            <person name="Jiao N."/>
        </authorList>
    </citation>
    <scope>NUCLEOTIDE SEQUENCE [LARGE SCALE GENOMIC DNA]</scope>
    <source>
        <strain evidence="3 4">JLT2015</strain>
    </source>
</reference>
<dbReference type="PRINTS" id="PR00081">
    <property type="entry name" value="GDHRDH"/>
</dbReference>
<dbReference type="GO" id="GO:0016491">
    <property type="term" value="F:oxidoreductase activity"/>
    <property type="evidence" value="ECO:0007669"/>
    <property type="project" value="UniProtKB-KW"/>
</dbReference>
<dbReference type="PANTHER" id="PTHR44196:SF1">
    <property type="entry name" value="DEHYDROGENASE_REDUCTASE SDR FAMILY MEMBER 7B"/>
    <property type="match status" value="1"/>
</dbReference>
<gene>
    <name evidence="3" type="ORF">C725_2061</name>
</gene>
<evidence type="ECO:0000256" key="2">
    <source>
        <dbReference type="ARBA" id="ARBA00023002"/>
    </source>
</evidence>
<dbReference type="OrthoDB" id="9790785at2"/>
<dbReference type="Gene3D" id="3.40.50.720">
    <property type="entry name" value="NAD(P)-binding Rossmann-like Domain"/>
    <property type="match status" value="1"/>
</dbReference>
<dbReference type="PANTHER" id="PTHR44196">
    <property type="entry name" value="DEHYDROGENASE/REDUCTASE SDR FAMILY MEMBER 7B"/>
    <property type="match status" value="1"/>
</dbReference>
<comment type="similarity">
    <text evidence="1">Belongs to the short-chain dehydrogenases/reductases (SDR) family.</text>
</comment>